<keyword evidence="7 11" id="KW-0229">DNA integration</keyword>
<accession>A0ABU9TTR2</accession>
<dbReference type="SUPFAM" id="SSF56349">
    <property type="entry name" value="DNA breaking-rejoining enzymes"/>
    <property type="match status" value="1"/>
</dbReference>
<dbReference type="RefSeq" id="WP_067985165.1">
    <property type="nucleotide sequence ID" value="NZ_CAXBCE010000014.1"/>
</dbReference>
<gene>
    <name evidence="11 14" type="primary">xerC</name>
    <name evidence="14" type="ORF">WNY58_10975</name>
</gene>
<evidence type="ECO:0000256" key="10">
    <source>
        <dbReference type="ARBA" id="ARBA00023306"/>
    </source>
</evidence>
<dbReference type="Pfam" id="PF02899">
    <property type="entry name" value="Phage_int_SAM_1"/>
    <property type="match status" value="1"/>
</dbReference>
<dbReference type="Pfam" id="PF00589">
    <property type="entry name" value="Phage_integrase"/>
    <property type="match status" value="1"/>
</dbReference>
<feature type="active site" evidence="11">
    <location>
        <position position="146"/>
    </location>
</feature>
<evidence type="ECO:0000256" key="11">
    <source>
        <dbReference type="HAMAP-Rule" id="MF_01808"/>
    </source>
</evidence>
<evidence type="ECO:0000259" key="12">
    <source>
        <dbReference type="PROSITE" id="PS51898"/>
    </source>
</evidence>
<feature type="active site" evidence="11">
    <location>
        <position position="242"/>
    </location>
</feature>
<name>A0ABU9TTR2_9GAMM</name>
<organism evidence="14 15">
    <name type="scientific">Neptuniibacter pectenicola</name>
    <dbReference type="NCBI Taxonomy" id="1806669"/>
    <lineage>
        <taxon>Bacteria</taxon>
        <taxon>Pseudomonadati</taxon>
        <taxon>Pseudomonadota</taxon>
        <taxon>Gammaproteobacteria</taxon>
        <taxon>Oceanospirillales</taxon>
        <taxon>Oceanospirillaceae</taxon>
        <taxon>Neptuniibacter</taxon>
    </lineage>
</organism>
<evidence type="ECO:0000256" key="1">
    <source>
        <dbReference type="ARBA" id="ARBA00004496"/>
    </source>
</evidence>
<keyword evidence="5 11" id="KW-0132">Cell division</keyword>
<reference evidence="14 15" key="1">
    <citation type="submission" date="2024-03" db="EMBL/GenBank/DDBJ databases">
        <title>Community enrichment and isolation of bacterial strains for fucoidan degradation.</title>
        <authorList>
            <person name="Sichert A."/>
        </authorList>
    </citation>
    <scope>NUCLEOTIDE SEQUENCE [LARGE SCALE GENOMIC DNA]</scope>
    <source>
        <strain evidence="14 15">AS76</strain>
    </source>
</reference>
<dbReference type="InterPro" id="IPR050090">
    <property type="entry name" value="Tyrosine_recombinase_XerCD"/>
</dbReference>
<comment type="similarity">
    <text evidence="2 11">Belongs to the 'phage' integrase family. XerC subfamily.</text>
</comment>
<evidence type="ECO:0000256" key="3">
    <source>
        <dbReference type="ARBA" id="ARBA00015804"/>
    </source>
</evidence>
<dbReference type="InterPro" id="IPR002104">
    <property type="entry name" value="Integrase_catalytic"/>
</dbReference>
<evidence type="ECO:0000256" key="5">
    <source>
        <dbReference type="ARBA" id="ARBA00022618"/>
    </source>
</evidence>
<keyword evidence="8 11" id="KW-0238">DNA-binding</keyword>
<feature type="domain" description="Tyr recombinase" evidence="12">
    <location>
        <begin position="107"/>
        <end position="287"/>
    </location>
</feature>
<dbReference type="PANTHER" id="PTHR30349">
    <property type="entry name" value="PHAGE INTEGRASE-RELATED"/>
    <property type="match status" value="1"/>
</dbReference>
<dbReference type="InterPro" id="IPR013762">
    <property type="entry name" value="Integrase-like_cat_sf"/>
</dbReference>
<feature type="domain" description="Core-binding (CB)" evidence="13">
    <location>
        <begin position="1"/>
        <end position="86"/>
    </location>
</feature>
<evidence type="ECO:0000256" key="6">
    <source>
        <dbReference type="ARBA" id="ARBA00022829"/>
    </source>
</evidence>
<dbReference type="InterPro" id="IPR044068">
    <property type="entry name" value="CB"/>
</dbReference>
<dbReference type="Gene3D" id="1.10.443.10">
    <property type="entry name" value="Intergrase catalytic core"/>
    <property type="match status" value="1"/>
</dbReference>
<sequence>MKEAQLEQFLHYLSTEKQLSHHTLDNYARDLAKFSDVIDEQGLSQWADVEAKHVRQFVAKIHRQGLSGVSIQRALSAVRSFYRFLARERLVEQNPALAVQAPKSSRKLPSTLDADQMVQLLDIPIIDAVSARDAAIMELIYSSGLRISELVSLDMHSIDLADHSLRVTGKGSKMRMLPIGGKAITAIDRWLDYRHELADYSESALFVSKRGSRISVRAVQQRMDYWGKRLGVQGKVHPHRLRHSFASHMLESSGDLRAVQELLGHEDISTTQIYTHLDFQHLMQVYEGAHPRAHKKAKK</sequence>
<feature type="active site" evidence="11">
    <location>
        <position position="170"/>
    </location>
</feature>
<dbReference type="HAMAP" id="MF_01808">
    <property type="entry name" value="Recomb_XerC_XerD"/>
    <property type="match status" value="1"/>
</dbReference>
<feature type="active site" evidence="11">
    <location>
        <position position="265"/>
    </location>
</feature>
<keyword evidence="4 11" id="KW-0963">Cytoplasm</keyword>
<evidence type="ECO:0000256" key="8">
    <source>
        <dbReference type="ARBA" id="ARBA00023125"/>
    </source>
</evidence>
<keyword evidence="10 11" id="KW-0131">Cell cycle</keyword>
<dbReference type="EMBL" id="JBBMRA010000009">
    <property type="protein sequence ID" value="MEM5536913.1"/>
    <property type="molecule type" value="Genomic_DNA"/>
</dbReference>
<protein>
    <recommendedName>
        <fullName evidence="3 11">Tyrosine recombinase XerC</fullName>
    </recommendedName>
</protein>
<keyword evidence="9 11" id="KW-0233">DNA recombination</keyword>
<evidence type="ECO:0000256" key="4">
    <source>
        <dbReference type="ARBA" id="ARBA00022490"/>
    </source>
</evidence>
<dbReference type="InterPro" id="IPR011010">
    <property type="entry name" value="DNA_brk_join_enz"/>
</dbReference>
<comment type="function">
    <text evidence="11">Site-specific tyrosine recombinase, which acts by catalyzing the cutting and rejoining of the recombining DNA molecules. The XerC-XerD complex is essential to convert dimers of the bacterial chromosome into monomers to permit their segregation at cell division. It also contributes to the segregational stability of plasmids.</text>
</comment>
<dbReference type="InterPro" id="IPR011931">
    <property type="entry name" value="Recomb_XerC"/>
</dbReference>
<dbReference type="PANTHER" id="PTHR30349:SF81">
    <property type="entry name" value="TYROSINE RECOMBINASE XERC"/>
    <property type="match status" value="1"/>
</dbReference>
<comment type="subunit">
    <text evidence="11">Forms a cyclic heterotetrameric complex composed of two molecules of XerC and two molecules of XerD.</text>
</comment>
<dbReference type="InterPro" id="IPR023009">
    <property type="entry name" value="Tyrosine_recombinase_XerC/XerD"/>
</dbReference>
<comment type="subcellular location">
    <subcellularLocation>
        <location evidence="1 11">Cytoplasm</location>
    </subcellularLocation>
</comment>
<dbReference type="NCBIfam" id="TIGR02224">
    <property type="entry name" value="recomb_XerC"/>
    <property type="match status" value="1"/>
</dbReference>
<comment type="caution">
    <text evidence="14">The sequence shown here is derived from an EMBL/GenBank/DDBJ whole genome shotgun (WGS) entry which is preliminary data.</text>
</comment>
<proteinExistence type="inferred from homology"/>
<keyword evidence="15" id="KW-1185">Reference proteome</keyword>
<dbReference type="NCBIfam" id="NF040815">
    <property type="entry name" value="recomb_XerA_Arch"/>
    <property type="match status" value="1"/>
</dbReference>
<evidence type="ECO:0000313" key="14">
    <source>
        <dbReference type="EMBL" id="MEM5536913.1"/>
    </source>
</evidence>
<evidence type="ECO:0000256" key="7">
    <source>
        <dbReference type="ARBA" id="ARBA00022908"/>
    </source>
</evidence>
<feature type="active site" description="O-(3'-phospho-DNA)-tyrosine intermediate" evidence="11">
    <location>
        <position position="274"/>
    </location>
</feature>
<dbReference type="PROSITE" id="PS51900">
    <property type="entry name" value="CB"/>
    <property type="match status" value="1"/>
</dbReference>
<dbReference type="InterPro" id="IPR010998">
    <property type="entry name" value="Integrase_recombinase_N"/>
</dbReference>
<evidence type="ECO:0000313" key="15">
    <source>
        <dbReference type="Proteomes" id="UP001449225"/>
    </source>
</evidence>
<evidence type="ECO:0000256" key="2">
    <source>
        <dbReference type="ARBA" id="ARBA00006657"/>
    </source>
</evidence>
<evidence type="ECO:0000259" key="13">
    <source>
        <dbReference type="PROSITE" id="PS51900"/>
    </source>
</evidence>
<feature type="active site" evidence="11">
    <location>
        <position position="239"/>
    </location>
</feature>
<dbReference type="InterPro" id="IPR004107">
    <property type="entry name" value="Integrase_SAM-like_N"/>
</dbReference>
<dbReference type="Gene3D" id="1.10.150.130">
    <property type="match status" value="1"/>
</dbReference>
<keyword evidence="6 11" id="KW-0159">Chromosome partition</keyword>
<dbReference type="Proteomes" id="UP001449225">
    <property type="component" value="Unassembled WGS sequence"/>
</dbReference>
<evidence type="ECO:0000256" key="9">
    <source>
        <dbReference type="ARBA" id="ARBA00023172"/>
    </source>
</evidence>
<dbReference type="CDD" id="cd00798">
    <property type="entry name" value="INT_XerDC_C"/>
    <property type="match status" value="1"/>
</dbReference>
<dbReference type="PROSITE" id="PS51898">
    <property type="entry name" value="TYR_RECOMBINASE"/>
    <property type="match status" value="1"/>
</dbReference>
<dbReference type="NCBIfam" id="NF001399">
    <property type="entry name" value="PRK00283.1"/>
    <property type="match status" value="1"/>
</dbReference>